<dbReference type="InterPro" id="IPR024079">
    <property type="entry name" value="MetalloPept_cat_dom_sf"/>
</dbReference>
<feature type="signal peptide" evidence="1">
    <location>
        <begin position="1"/>
        <end position="21"/>
    </location>
</feature>
<feature type="chain" id="PRO_5034950270" evidence="1">
    <location>
        <begin position="22"/>
        <end position="453"/>
    </location>
</feature>
<dbReference type="Proteomes" id="UP000531561">
    <property type="component" value="Unassembled WGS sequence"/>
</dbReference>
<dbReference type="SUPFAM" id="SSF55486">
    <property type="entry name" value="Metalloproteases ('zincins'), catalytic domain"/>
    <property type="match status" value="1"/>
</dbReference>
<evidence type="ECO:0000313" key="2">
    <source>
        <dbReference type="EMBL" id="KAF5869120.1"/>
    </source>
</evidence>
<organism evidence="2 3">
    <name type="scientific">Botrytis fragariae</name>
    <dbReference type="NCBI Taxonomy" id="1964551"/>
    <lineage>
        <taxon>Eukaryota</taxon>
        <taxon>Fungi</taxon>
        <taxon>Dikarya</taxon>
        <taxon>Ascomycota</taxon>
        <taxon>Pezizomycotina</taxon>
        <taxon>Leotiomycetes</taxon>
        <taxon>Helotiales</taxon>
        <taxon>Sclerotiniaceae</taxon>
        <taxon>Botrytis</taxon>
    </lineage>
</organism>
<evidence type="ECO:0000256" key="1">
    <source>
        <dbReference type="SAM" id="SignalP"/>
    </source>
</evidence>
<protein>
    <submittedName>
        <fullName evidence="2">Uncharacterized protein</fullName>
    </submittedName>
</protein>
<reference evidence="2 3" key="1">
    <citation type="journal article" date="2020" name="Phytopathology">
        <title>A high-quality genome resource of Botrytis fragariae, a new and rapidly spreading fungal pathogen causing strawberry gray mold in the U.S.A.</title>
        <authorList>
            <person name="Wu Y."/>
            <person name="Saski C.A."/>
            <person name="Schnabel G."/>
            <person name="Xiao S."/>
            <person name="Hu M."/>
        </authorList>
    </citation>
    <scope>NUCLEOTIDE SEQUENCE [LARGE SCALE GENOMIC DNA]</scope>
    <source>
        <strain evidence="2 3">BVB16</strain>
    </source>
</reference>
<keyword evidence="1" id="KW-0732">Signal</keyword>
<dbReference type="GeneID" id="59265681"/>
<proteinExistence type="predicted"/>
<dbReference type="Gene3D" id="3.40.390.10">
    <property type="entry name" value="Collagenase (Catalytic Domain)"/>
    <property type="match status" value="1"/>
</dbReference>
<gene>
    <name evidence="2" type="ORF">Bfra_011663</name>
</gene>
<dbReference type="GO" id="GO:0008237">
    <property type="term" value="F:metallopeptidase activity"/>
    <property type="evidence" value="ECO:0007669"/>
    <property type="project" value="InterPro"/>
</dbReference>
<accession>A0A8H6AKU0</accession>
<comment type="caution">
    <text evidence="2">The sequence shown here is derived from an EMBL/GenBank/DDBJ whole genome shotgun (WGS) entry which is preliminary data.</text>
</comment>
<sequence>MLQMKFTPLATVLFQCSLVLSAVLPFEYLDIRDTGISNTIIEKRALDLSEIAMLNNLQNAYKGVWWATAYPNAERPYGSKYDVSCDIESFNILVEATRNAVRLAEYAGSDTLLKDRSFNKFFVRNDIAPIGGRWTSNKDSQATEASIRHNMLLPSRFPLDGTKKSTRRSRITYQCKDPETLPANAKGCSKSDVHAYAINPKWTPNGWTIVFCDRFFQGRKYLNEILGGPKVSEDSLGALKYVSYEQVMLHEWLHCDIMGYSEHLTDLFDTIDDHLPKRKIYGMSSARDYAWKFMQGDKMHINQNIVANVENYVWYFVDKIYGKQWGWSGKGTAYPGKLPERGFNRMTRQTDVQATVENLDLGDESTDPATLPKPVWPANCHGEAVIDADDTSAIICDYVIPLDDEPSSSSAPATSATSTSAPVVTLPPDPKNCSCNEEGCTKESPACCANGTC</sequence>
<name>A0A8H6AKU0_9HELO</name>
<dbReference type="EMBL" id="JABFCT010000018">
    <property type="protein sequence ID" value="KAF5869120.1"/>
    <property type="molecule type" value="Genomic_DNA"/>
</dbReference>
<evidence type="ECO:0000313" key="3">
    <source>
        <dbReference type="Proteomes" id="UP000531561"/>
    </source>
</evidence>
<dbReference type="AlphaFoldDB" id="A0A8H6AKU0"/>
<dbReference type="RefSeq" id="XP_037188069.1">
    <property type="nucleotide sequence ID" value="XM_037341989.1"/>
</dbReference>
<dbReference type="OrthoDB" id="3482317at2759"/>
<keyword evidence="3" id="KW-1185">Reference proteome</keyword>